<evidence type="ECO:0000256" key="6">
    <source>
        <dbReference type="ARBA" id="ARBA00023134"/>
    </source>
</evidence>
<protein>
    <recommendedName>
        <fullName evidence="8">Tubulin alpha chain</fullName>
    </recommendedName>
</protein>
<evidence type="ECO:0000256" key="5">
    <source>
        <dbReference type="ARBA" id="ARBA00022801"/>
    </source>
</evidence>
<keyword evidence="5" id="KW-0378">Hydrolase</keyword>
<dbReference type="Gene3D" id="3.40.50.1440">
    <property type="entry name" value="Tubulin/FtsZ, GTPase domain"/>
    <property type="match status" value="1"/>
</dbReference>
<evidence type="ECO:0000256" key="3">
    <source>
        <dbReference type="ARBA" id="ARBA00022701"/>
    </source>
</evidence>
<name>X6M2J3_RETFI</name>
<feature type="domain" description="Tubulin/FtsZ GTPase" evidence="9">
    <location>
        <begin position="46"/>
        <end position="237"/>
    </location>
</feature>
<dbReference type="PANTHER" id="PTHR11588">
    <property type="entry name" value="TUBULIN"/>
    <property type="match status" value="1"/>
</dbReference>
<dbReference type="PRINTS" id="PR01162">
    <property type="entry name" value="ALPHATUBULIN"/>
</dbReference>
<comment type="similarity">
    <text evidence="1 8">Belongs to the tubulin family.</text>
</comment>
<feature type="non-terminal residue" evidence="10">
    <location>
        <position position="250"/>
    </location>
</feature>
<dbReference type="GO" id="GO:0005525">
    <property type="term" value="F:GTP binding"/>
    <property type="evidence" value="ECO:0007669"/>
    <property type="project" value="UniProtKB-UniRule"/>
</dbReference>
<dbReference type="PRINTS" id="PR01161">
    <property type="entry name" value="TUBULIN"/>
</dbReference>
<keyword evidence="2" id="KW-0963">Cytoplasm</keyword>
<keyword evidence="11" id="KW-1185">Reference proteome</keyword>
<keyword evidence="4 8" id="KW-0547">Nucleotide-binding</keyword>
<dbReference type="AlphaFoldDB" id="X6M2J3"/>
<dbReference type="Proteomes" id="UP000023152">
    <property type="component" value="Unassembled WGS sequence"/>
</dbReference>
<dbReference type="SMART" id="SM00864">
    <property type="entry name" value="Tubulin"/>
    <property type="match status" value="1"/>
</dbReference>
<dbReference type="InterPro" id="IPR017975">
    <property type="entry name" value="Tubulin_CS"/>
</dbReference>
<proteinExistence type="inferred from homology"/>
<dbReference type="GO" id="GO:0016787">
    <property type="term" value="F:hydrolase activity"/>
    <property type="evidence" value="ECO:0007669"/>
    <property type="project" value="UniProtKB-KW"/>
</dbReference>
<keyword evidence="3 8" id="KW-0493">Microtubule</keyword>
<dbReference type="InterPro" id="IPR000217">
    <property type="entry name" value="Tubulin"/>
</dbReference>
<dbReference type="GO" id="GO:0005200">
    <property type="term" value="F:structural constituent of cytoskeleton"/>
    <property type="evidence" value="ECO:0007669"/>
    <property type="project" value="InterPro"/>
</dbReference>
<comment type="caution">
    <text evidence="10">The sequence shown here is derived from an EMBL/GenBank/DDBJ whole genome shotgun (WGS) entry which is preliminary data.</text>
</comment>
<evidence type="ECO:0000313" key="10">
    <source>
        <dbReference type="EMBL" id="ETO07642.1"/>
    </source>
</evidence>
<sequence length="250" mass="27896">MKEVITIEVGQAGIQLGDVLWEQYCAEHRIEKIGRLENPTPQDVQFETFFHQRTHSHFIDLEPNVIDELKVGPFAKMYEYAYLLSGNEDAANNFARGRHSIGKQMIDKVNDTLRKVADSCYNPMGFMIVHSVGGGTGSGLGSLILEQLAADYRKKSRIGLEIYPSPSLSTCVVEPYNALLATDYLVEHTDISLVLDNEAIYGICQNKLHIAKPDVCNLNRLISKVVSSMTSSLRFQGELNADLGEFQINL</sequence>
<dbReference type="Pfam" id="PF00091">
    <property type="entry name" value="Tubulin"/>
    <property type="match status" value="1"/>
</dbReference>
<dbReference type="InterPro" id="IPR003008">
    <property type="entry name" value="Tubulin_FtsZ_GTPase"/>
</dbReference>
<keyword evidence="6 8" id="KW-0342">GTP-binding</keyword>
<evidence type="ECO:0000256" key="4">
    <source>
        <dbReference type="ARBA" id="ARBA00022741"/>
    </source>
</evidence>
<comment type="subunit">
    <text evidence="8">Dimer of alpha and beta chains. A typical microtubule is a hollow water-filled tube with an outer diameter of 25 nm and an inner diameter of 15 nM. Alpha-beta heterodimers associate head-to-tail to form protofilaments running lengthwise along the microtubule wall with the beta-tubulin subunit facing the microtubule plus end conferring a structural polarity. Microtubules usually have 13 protofilaments but different protofilament numbers can be found in some organisms and specialized cells.</text>
</comment>
<dbReference type="SUPFAM" id="SSF52490">
    <property type="entry name" value="Tubulin nucleotide-binding domain-like"/>
    <property type="match status" value="1"/>
</dbReference>
<comment type="function">
    <text evidence="8">Tubulin is the major constituent of microtubules, a cylinder consisting of laterally associated linear protofilaments composed of alpha- and beta-tubulin heterodimers. Microtubules grow by the addition of GTP-tubulin dimers to the microtubule end, where a stabilizing cap forms. Below the cap, tubulin dimers are in GDP-bound state, owing to GTPase activity of alpha-tubulin.</text>
</comment>
<reference evidence="10 11" key="1">
    <citation type="journal article" date="2013" name="Curr. Biol.">
        <title>The Genome of the Foraminiferan Reticulomyxa filosa.</title>
        <authorList>
            <person name="Glockner G."/>
            <person name="Hulsmann N."/>
            <person name="Schleicher M."/>
            <person name="Noegel A.A."/>
            <person name="Eichinger L."/>
            <person name="Gallinger C."/>
            <person name="Pawlowski J."/>
            <person name="Sierra R."/>
            <person name="Euteneuer U."/>
            <person name="Pillet L."/>
            <person name="Moustafa A."/>
            <person name="Platzer M."/>
            <person name="Groth M."/>
            <person name="Szafranski K."/>
            <person name="Schliwa M."/>
        </authorList>
    </citation>
    <scope>NUCLEOTIDE SEQUENCE [LARGE SCALE GENOMIC DNA]</scope>
</reference>
<dbReference type="OMA" id="RTHSHFI"/>
<evidence type="ECO:0000256" key="7">
    <source>
        <dbReference type="ARBA" id="ARBA00049117"/>
    </source>
</evidence>
<gene>
    <name evidence="10" type="ORF">RFI_29750</name>
</gene>
<dbReference type="PROSITE" id="PS00227">
    <property type="entry name" value="TUBULIN"/>
    <property type="match status" value="1"/>
</dbReference>
<accession>X6M2J3</accession>
<evidence type="ECO:0000313" key="11">
    <source>
        <dbReference type="Proteomes" id="UP000023152"/>
    </source>
</evidence>
<organism evidence="10 11">
    <name type="scientific">Reticulomyxa filosa</name>
    <dbReference type="NCBI Taxonomy" id="46433"/>
    <lineage>
        <taxon>Eukaryota</taxon>
        <taxon>Sar</taxon>
        <taxon>Rhizaria</taxon>
        <taxon>Retaria</taxon>
        <taxon>Foraminifera</taxon>
        <taxon>Monothalamids</taxon>
        <taxon>Reticulomyxidae</taxon>
        <taxon>Reticulomyxa</taxon>
    </lineage>
</organism>
<evidence type="ECO:0000256" key="1">
    <source>
        <dbReference type="ARBA" id="ARBA00009636"/>
    </source>
</evidence>
<evidence type="ECO:0000256" key="2">
    <source>
        <dbReference type="ARBA" id="ARBA00022490"/>
    </source>
</evidence>
<dbReference type="GO" id="GO:0007017">
    <property type="term" value="P:microtubule-based process"/>
    <property type="evidence" value="ECO:0007669"/>
    <property type="project" value="InterPro"/>
</dbReference>
<evidence type="ECO:0000259" key="9">
    <source>
        <dbReference type="SMART" id="SM00864"/>
    </source>
</evidence>
<dbReference type="InterPro" id="IPR036525">
    <property type="entry name" value="Tubulin/FtsZ_GTPase_sf"/>
</dbReference>
<evidence type="ECO:0000256" key="8">
    <source>
        <dbReference type="RuleBase" id="RU000352"/>
    </source>
</evidence>
<dbReference type="InterPro" id="IPR002452">
    <property type="entry name" value="Alpha_tubulin"/>
</dbReference>
<dbReference type="EMBL" id="ASPP01025910">
    <property type="protein sequence ID" value="ETO07642.1"/>
    <property type="molecule type" value="Genomic_DNA"/>
</dbReference>
<dbReference type="GO" id="GO:0005874">
    <property type="term" value="C:microtubule"/>
    <property type="evidence" value="ECO:0007669"/>
    <property type="project" value="UniProtKB-KW"/>
</dbReference>
<comment type="catalytic activity">
    <reaction evidence="7">
        <text>GTP + H2O = GDP + phosphate + H(+)</text>
        <dbReference type="Rhea" id="RHEA:19669"/>
        <dbReference type="ChEBI" id="CHEBI:15377"/>
        <dbReference type="ChEBI" id="CHEBI:15378"/>
        <dbReference type="ChEBI" id="CHEBI:37565"/>
        <dbReference type="ChEBI" id="CHEBI:43474"/>
        <dbReference type="ChEBI" id="CHEBI:58189"/>
    </reaction>
    <physiologicalReaction direction="left-to-right" evidence="7">
        <dbReference type="Rhea" id="RHEA:19670"/>
    </physiologicalReaction>
</comment>